<accession>A0A8X6FBJ7</accession>
<protein>
    <submittedName>
        <fullName evidence="1">Uncharacterized protein</fullName>
    </submittedName>
</protein>
<keyword evidence="2" id="KW-1185">Reference proteome</keyword>
<evidence type="ECO:0000313" key="1">
    <source>
        <dbReference type="EMBL" id="GFQ74609.1"/>
    </source>
</evidence>
<evidence type="ECO:0000313" key="2">
    <source>
        <dbReference type="Proteomes" id="UP000887116"/>
    </source>
</evidence>
<name>A0A8X6FBJ7_TRICU</name>
<organism evidence="1 2">
    <name type="scientific">Trichonephila clavata</name>
    <name type="common">Joro spider</name>
    <name type="synonym">Nephila clavata</name>
    <dbReference type="NCBI Taxonomy" id="2740835"/>
    <lineage>
        <taxon>Eukaryota</taxon>
        <taxon>Metazoa</taxon>
        <taxon>Ecdysozoa</taxon>
        <taxon>Arthropoda</taxon>
        <taxon>Chelicerata</taxon>
        <taxon>Arachnida</taxon>
        <taxon>Araneae</taxon>
        <taxon>Araneomorphae</taxon>
        <taxon>Entelegynae</taxon>
        <taxon>Araneoidea</taxon>
        <taxon>Nephilidae</taxon>
        <taxon>Trichonephila</taxon>
    </lineage>
</organism>
<dbReference type="EMBL" id="BMAO01031380">
    <property type="protein sequence ID" value="GFQ74609.1"/>
    <property type="molecule type" value="Genomic_DNA"/>
</dbReference>
<dbReference type="AlphaFoldDB" id="A0A8X6FBJ7"/>
<comment type="caution">
    <text evidence="1">The sequence shown here is derived from an EMBL/GenBank/DDBJ whole genome shotgun (WGS) entry which is preliminary data.</text>
</comment>
<feature type="non-terminal residue" evidence="1">
    <location>
        <position position="32"/>
    </location>
</feature>
<proteinExistence type="predicted"/>
<gene>
    <name evidence="1" type="ORF">TNCT_231</name>
</gene>
<dbReference type="Proteomes" id="UP000887116">
    <property type="component" value="Unassembled WGS sequence"/>
</dbReference>
<reference evidence="1" key="1">
    <citation type="submission" date="2020-07" db="EMBL/GenBank/DDBJ databases">
        <title>Multicomponent nature underlies the extraordinary mechanical properties of spider dragline silk.</title>
        <authorList>
            <person name="Kono N."/>
            <person name="Nakamura H."/>
            <person name="Mori M."/>
            <person name="Yoshida Y."/>
            <person name="Ohtoshi R."/>
            <person name="Malay A.D."/>
            <person name="Moran D.A.P."/>
            <person name="Tomita M."/>
            <person name="Numata K."/>
            <person name="Arakawa K."/>
        </authorList>
    </citation>
    <scope>NUCLEOTIDE SEQUENCE</scope>
</reference>
<sequence length="32" mass="3755">MNHDAIEISPYYKAYVRYICRGLDFIGVVSNF</sequence>